<dbReference type="GO" id="GO:0006950">
    <property type="term" value="P:response to stress"/>
    <property type="evidence" value="ECO:0007669"/>
    <property type="project" value="UniProtKB-ARBA"/>
</dbReference>
<dbReference type="GO" id="GO:0046076">
    <property type="term" value="P:dTTP catabolic process"/>
    <property type="evidence" value="ECO:0007669"/>
    <property type="project" value="TreeGrafter"/>
</dbReference>
<keyword evidence="3" id="KW-1185">Reference proteome</keyword>
<dbReference type="Proteomes" id="UP001174909">
    <property type="component" value="Unassembled WGS sequence"/>
</dbReference>
<comment type="caution">
    <text evidence="2">The sequence shown here is derived from an EMBL/GenBank/DDBJ whole genome shotgun (WGS) entry which is preliminary data.</text>
</comment>
<dbReference type="InterPro" id="IPR011551">
    <property type="entry name" value="NTP_PyrPHydrolase_MazG"/>
</dbReference>
<dbReference type="GO" id="GO:0046047">
    <property type="term" value="P:TTP catabolic process"/>
    <property type="evidence" value="ECO:0007669"/>
    <property type="project" value="TreeGrafter"/>
</dbReference>
<dbReference type="GO" id="GO:0046081">
    <property type="term" value="P:dUTP catabolic process"/>
    <property type="evidence" value="ECO:0007669"/>
    <property type="project" value="TreeGrafter"/>
</dbReference>
<dbReference type="GO" id="GO:0047429">
    <property type="term" value="F:nucleoside triphosphate diphosphatase activity"/>
    <property type="evidence" value="ECO:0007669"/>
    <property type="project" value="InterPro"/>
</dbReference>
<dbReference type="EMBL" id="CASHTH010003484">
    <property type="protein sequence ID" value="CAI8045584.1"/>
    <property type="molecule type" value="Genomic_DNA"/>
</dbReference>
<dbReference type="FunFam" id="1.10.287.1080:FF:000001">
    <property type="entry name" value="Nucleoside triphosphate pyrophosphohydrolase"/>
    <property type="match status" value="1"/>
</dbReference>
<evidence type="ECO:0000259" key="1">
    <source>
        <dbReference type="Pfam" id="PF03819"/>
    </source>
</evidence>
<gene>
    <name evidence="2" type="ORF">GBAR_LOCUS25216</name>
</gene>
<accession>A0AA35TCS6</accession>
<dbReference type="InterPro" id="IPR048015">
    <property type="entry name" value="NTP-PPase_MazG-like_N"/>
</dbReference>
<organism evidence="2 3">
    <name type="scientific">Geodia barretti</name>
    <name type="common">Barrett's horny sponge</name>
    <dbReference type="NCBI Taxonomy" id="519541"/>
    <lineage>
        <taxon>Eukaryota</taxon>
        <taxon>Metazoa</taxon>
        <taxon>Porifera</taxon>
        <taxon>Demospongiae</taxon>
        <taxon>Heteroscleromorpha</taxon>
        <taxon>Tetractinellida</taxon>
        <taxon>Astrophorina</taxon>
        <taxon>Geodiidae</taxon>
        <taxon>Geodia</taxon>
    </lineage>
</organism>
<dbReference type="GO" id="GO:0006203">
    <property type="term" value="P:dGTP catabolic process"/>
    <property type="evidence" value="ECO:0007669"/>
    <property type="project" value="TreeGrafter"/>
</dbReference>
<dbReference type="Pfam" id="PF03819">
    <property type="entry name" value="MazG"/>
    <property type="match status" value="2"/>
</dbReference>
<dbReference type="NCBIfam" id="NF007113">
    <property type="entry name" value="PRK09562.1"/>
    <property type="match status" value="1"/>
</dbReference>
<dbReference type="PANTHER" id="PTHR30522">
    <property type="entry name" value="NUCLEOSIDE TRIPHOSPHATE PYROPHOSPHOHYDROLASE"/>
    <property type="match status" value="1"/>
</dbReference>
<dbReference type="PANTHER" id="PTHR30522:SF0">
    <property type="entry name" value="NUCLEOSIDE TRIPHOSPHATE PYROPHOSPHOHYDROLASE"/>
    <property type="match status" value="1"/>
</dbReference>
<dbReference type="Gene3D" id="1.10.287.1080">
    <property type="entry name" value="MazG-like"/>
    <property type="match status" value="2"/>
</dbReference>
<dbReference type="GO" id="GO:0046061">
    <property type="term" value="P:dATP catabolic process"/>
    <property type="evidence" value="ECO:0007669"/>
    <property type="project" value="TreeGrafter"/>
</dbReference>
<dbReference type="InterPro" id="IPR004518">
    <property type="entry name" value="MazG-like_dom"/>
</dbReference>
<evidence type="ECO:0000313" key="2">
    <source>
        <dbReference type="EMBL" id="CAI8045584.1"/>
    </source>
</evidence>
<evidence type="ECO:0000313" key="3">
    <source>
        <dbReference type="Proteomes" id="UP001174909"/>
    </source>
</evidence>
<dbReference type="InterPro" id="IPR048011">
    <property type="entry name" value="NTP-PPase_MazG-like_C"/>
</dbReference>
<dbReference type="FunFam" id="1.10.287.1080:FF:000003">
    <property type="entry name" value="Nucleoside triphosphate pyrophosphohydrolase"/>
    <property type="match status" value="1"/>
</dbReference>
<dbReference type="AlphaFoldDB" id="A0AA35TCS6"/>
<dbReference type="GO" id="GO:0046052">
    <property type="term" value="P:UTP catabolic process"/>
    <property type="evidence" value="ECO:0007669"/>
    <property type="project" value="TreeGrafter"/>
</dbReference>
<dbReference type="CDD" id="cd11528">
    <property type="entry name" value="NTP-PPase_MazG_Nterm"/>
    <property type="match status" value="1"/>
</dbReference>
<dbReference type="CDD" id="cd11529">
    <property type="entry name" value="NTP-PPase_MazG_Cterm"/>
    <property type="match status" value="1"/>
</dbReference>
<feature type="domain" description="NTP pyrophosphohydrolase MazG-like" evidence="1">
    <location>
        <begin position="172"/>
        <end position="228"/>
    </location>
</feature>
<feature type="domain" description="NTP pyrophosphohydrolase MazG-like" evidence="1">
    <location>
        <begin position="29"/>
        <end position="102"/>
    </location>
</feature>
<dbReference type="NCBIfam" id="TIGR00444">
    <property type="entry name" value="mazG"/>
    <property type="match status" value="1"/>
</dbReference>
<dbReference type="SUPFAM" id="SSF101386">
    <property type="entry name" value="all-alpha NTP pyrophosphatases"/>
    <property type="match status" value="2"/>
</dbReference>
<reference evidence="2" key="1">
    <citation type="submission" date="2023-03" db="EMBL/GenBank/DDBJ databases">
        <authorList>
            <person name="Steffen K."/>
            <person name="Cardenas P."/>
        </authorList>
    </citation>
    <scope>NUCLEOTIDE SEQUENCE</scope>
</reference>
<protein>
    <submittedName>
        <fullName evidence="2">Nucleoside triphosphate pyrophosphohydrolase</fullName>
    </submittedName>
</protein>
<sequence length="266" mass="29956">MKSDSTFAELVAIMARLRGADGCPWDRQQTHATLKPYLLEETYEALEAIDAEDDAELCKELGDVLLQVVFHAQIAAEEGRFDIEAVGQAIVDKLIRRHPHVFDDARADGADEVLRRWEQIKKQERQEQGEAAPSSLEGIPKHLPALMRAHQIQARVARQGFDWDGIDGALDKIEEEFAEVRKAWETGGAAAVEEEFGDLLFSLVNASRFLNVEPEQALRRAVAKFERRFRALEEAVHARSEEVSALSLAALDEIWDEVKAREKAEE</sequence>
<name>A0AA35TCS6_GEOBA</name>
<proteinExistence type="predicted"/>